<gene>
    <name evidence="1" type="ORF">PSON_ATCC_30995.1.T1500103</name>
</gene>
<evidence type="ECO:0000313" key="1">
    <source>
        <dbReference type="EMBL" id="CAD8124320.1"/>
    </source>
</evidence>
<accession>A0A8S1RBN0</accession>
<organism evidence="1 2">
    <name type="scientific">Paramecium sonneborni</name>
    <dbReference type="NCBI Taxonomy" id="65129"/>
    <lineage>
        <taxon>Eukaryota</taxon>
        <taxon>Sar</taxon>
        <taxon>Alveolata</taxon>
        <taxon>Ciliophora</taxon>
        <taxon>Intramacronucleata</taxon>
        <taxon>Oligohymenophorea</taxon>
        <taxon>Peniculida</taxon>
        <taxon>Parameciidae</taxon>
        <taxon>Paramecium</taxon>
    </lineage>
</organism>
<comment type="caution">
    <text evidence="1">The sequence shown here is derived from an EMBL/GenBank/DDBJ whole genome shotgun (WGS) entry which is preliminary data.</text>
</comment>
<dbReference type="OrthoDB" id="10347538at2759"/>
<proteinExistence type="predicted"/>
<name>A0A8S1RBN0_9CILI</name>
<reference evidence="1" key="1">
    <citation type="submission" date="2021-01" db="EMBL/GenBank/DDBJ databases">
        <authorList>
            <consortium name="Genoscope - CEA"/>
            <person name="William W."/>
        </authorList>
    </citation>
    <scope>NUCLEOTIDE SEQUENCE</scope>
</reference>
<sequence length="92" mass="10988">MGNAQKNDQKLISTIWLGVNDDWTSIIKEKLSRISEDWATSLFKCLQRFSNKEQNKFRSKIKLILIEKLKDDQYDELQQQSQIFLQIHFNLL</sequence>
<dbReference type="Proteomes" id="UP000692954">
    <property type="component" value="Unassembled WGS sequence"/>
</dbReference>
<dbReference type="EMBL" id="CAJJDN010000150">
    <property type="protein sequence ID" value="CAD8124320.1"/>
    <property type="molecule type" value="Genomic_DNA"/>
</dbReference>
<keyword evidence="2" id="KW-1185">Reference proteome</keyword>
<dbReference type="AlphaFoldDB" id="A0A8S1RBN0"/>
<protein>
    <submittedName>
        <fullName evidence="1">Uncharacterized protein</fullName>
    </submittedName>
</protein>
<evidence type="ECO:0000313" key="2">
    <source>
        <dbReference type="Proteomes" id="UP000692954"/>
    </source>
</evidence>